<feature type="binding site" evidence="9">
    <location>
        <begin position="607"/>
        <end position="614"/>
    </location>
    <ligand>
        <name>ATP</name>
        <dbReference type="ChEBI" id="CHEBI:30616"/>
    </ligand>
</feature>
<dbReference type="Pfam" id="PF00004">
    <property type="entry name" value="AAA"/>
    <property type="match status" value="1"/>
</dbReference>
<keyword evidence="5 9" id="KW-0720">Serine protease</keyword>
<evidence type="ECO:0000259" key="14">
    <source>
        <dbReference type="PROSITE" id="PS51787"/>
    </source>
</evidence>
<dbReference type="Pfam" id="PF02190">
    <property type="entry name" value="LON_substr_bdg"/>
    <property type="match status" value="1"/>
</dbReference>
<reference evidence="15 16" key="1">
    <citation type="submission" date="2016-10" db="EMBL/GenBank/DDBJ databases">
        <authorList>
            <person name="de Groot N.N."/>
        </authorList>
    </citation>
    <scope>NUCLEOTIDE SEQUENCE [LARGE SCALE GENOMIC DNA]</scope>
    <source>
        <strain evidence="15 16">CBS 141442</strain>
    </source>
</reference>
<dbReference type="GO" id="GO:0016558">
    <property type="term" value="P:protein import into peroxisome matrix"/>
    <property type="evidence" value="ECO:0007669"/>
    <property type="project" value="UniProtKB-UniRule"/>
</dbReference>
<evidence type="ECO:0000256" key="10">
    <source>
        <dbReference type="PROSITE-ProRule" id="PRU01122"/>
    </source>
</evidence>
<dbReference type="InterPro" id="IPR003111">
    <property type="entry name" value="Lon_prtase_N"/>
</dbReference>
<keyword evidence="2 9" id="KW-0645">Protease</keyword>
<dbReference type="InterPro" id="IPR008268">
    <property type="entry name" value="Peptidase_S16_AS"/>
</dbReference>
<dbReference type="InterPro" id="IPR020568">
    <property type="entry name" value="Ribosomal_Su5_D2-typ_SF"/>
</dbReference>
<dbReference type="Pfam" id="PF22667">
    <property type="entry name" value="Lon_lid"/>
    <property type="match status" value="1"/>
</dbReference>
<dbReference type="SUPFAM" id="SSF54211">
    <property type="entry name" value="Ribosomal protein S5 domain 2-like"/>
    <property type="match status" value="1"/>
</dbReference>
<dbReference type="Gene3D" id="3.40.50.300">
    <property type="entry name" value="P-loop containing nucleotide triphosphate hydrolases"/>
    <property type="match status" value="1"/>
</dbReference>
<feature type="active site" evidence="9 10">
    <location>
        <position position="1000"/>
    </location>
</feature>
<dbReference type="InterPro" id="IPR027065">
    <property type="entry name" value="Lon_Prtase"/>
</dbReference>
<proteinExistence type="inferred from homology"/>
<dbReference type="InterPro" id="IPR054594">
    <property type="entry name" value="Lon_lid"/>
</dbReference>
<evidence type="ECO:0000313" key="15">
    <source>
        <dbReference type="EMBL" id="SGZ50913.1"/>
    </source>
</evidence>
<dbReference type="InterPro" id="IPR003593">
    <property type="entry name" value="AAA+_ATPase"/>
</dbReference>
<dbReference type="GO" id="GO:0004252">
    <property type="term" value="F:serine-type endopeptidase activity"/>
    <property type="evidence" value="ECO:0007669"/>
    <property type="project" value="UniProtKB-UniRule"/>
</dbReference>
<keyword evidence="6 9" id="KW-0067">ATP-binding</keyword>
<evidence type="ECO:0000256" key="5">
    <source>
        <dbReference type="ARBA" id="ARBA00022825"/>
    </source>
</evidence>
<evidence type="ECO:0000256" key="9">
    <source>
        <dbReference type="HAMAP-Rule" id="MF_03121"/>
    </source>
</evidence>
<evidence type="ECO:0000256" key="6">
    <source>
        <dbReference type="ARBA" id="ARBA00022840"/>
    </source>
</evidence>
<dbReference type="GO" id="GO:0006515">
    <property type="term" value="P:protein quality control for misfolded or incompletely synthesized proteins"/>
    <property type="evidence" value="ECO:0007669"/>
    <property type="project" value="UniProtKB-UniRule"/>
</dbReference>
<dbReference type="InterPro" id="IPR027501">
    <property type="entry name" value="Lonp2_euk"/>
</dbReference>
<feature type="domain" description="Lon proteolytic" evidence="13">
    <location>
        <begin position="860"/>
        <end position="1083"/>
    </location>
</feature>
<protein>
    <recommendedName>
        <fullName evidence="9">Lon protease homolog 2, peroxisomal</fullName>
        <ecNumber evidence="9">3.4.21.-</ecNumber>
    </recommendedName>
</protein>
<dbReference type="Proteomes" id="UP000182334">
    <property type="component" value="Chromosome II"/>
</dbReference>
<evidence type="ECO:0000313" key="16">
    <source>
        <dbReference type="Proteomes" id="UP000182334"/>
    </source>
</evidence>
<evidence type="ECO:0000259" key="13">
    <source>
        <dbReference type="PROSITE" id="PS51786"/>
    </source>
</evidence>
<feature type="short sequence motif" description="Microbody targeting signal" evidence="9">
    <location>
        <begin position="1097"/>
        <end position="1099"/>
    </location>
</feature>
<dbReference type="PROSITE" id="PS51787">
    <property type="entry name" value="LON_N"/>
    <property type="match status" value="1"/>
</dbReference>
<dbReference type="GO" id="GO:0005782">
    <property type="term" value="C:peroxisomal matrix"/>
    <property type="evidence" value="ECO:0007669"/>
    <property type="project" value="UniProtKB-SubCell"/>
</dbReference>
<dbReference type="FunFam" id="3.40.50.300:FF:000021">
    <property type="entry name" value="Lon protease homolog"/>
    <property type="match status" value="1"/>
</dbReference>
<evidence type="ECO:0000256" key="4">
    <source>
        <dbReference type="ARBA" id="ARBA00022801"/>
    </source>
</evidence>
<dbReference type="GO" id="GO:0016887">
    <property type="term" value="F:ATP hydrolysis activity"/>
    <property type="evidence" value="ECO:0007669"/>
    <property type="project" value="UniProtKB-UniRule"/>
</dbReference>
<evidence type="ECO:0000256" key="2">
    <source>
        <dbReference type="ARBA" id="ARBA00022670"/>
    </source>
</evidence>
<dbReference type="GO" id="GO:0016485">
    <property type="term" value="P:protein processing"/>
    <property type="evidence" value="ECO:0007669"/>
    <property type="project" value="UniProtKB-UniRule"/>
</dbReference>
<dbReference type="InterPro" id="IPR003959">
    <property type="entry name" value="ATPase_AAA_core"/>
</dbReference>
<keyword evidence="3 9" id="KW-0547">Nucleotide-binding</keyword>
<dbReference type="SMART" id="SM00382">
    <property type="entry name" value="AAA"/>
    <property type="match status" value="1"/>
</dbReference>
<accession>A0A1L0BHP0</accession>
<dbReference type="AlphaFoldDB" id="A0A1L0BHP0"/>
<evidence type="ECO:0000256" key="3">
    <source>
        <dbReference type="ARBA" id="ARBA00022741"/>
    </source>
</evidence>
<name>A0A1L0BHP0_9ASCO</name>
<keyword evidence="16" id="KW-1185">Reference proteome</keyword>
<feature type="region of interest" description="Disordered" evidence="12">
    <location>
        <begin position="560"/>
        <end position="580"/>
    </location>
</feature>
<comment type="function">
    <text evidence="9">ATP-dependent serine protease that mediates the selective degradation of misfolded and unassembled polypeptides in the peroxisomal matrix. Necessary for type 2 peroxisome targeting signal (PTS2)-containing protein processing and facilitates peroxisome matrix protein import.</text>
</comment>
<dbReference type="GO" id="GO:0005524">
    <property type="term" value="F:ATP binding"/>
    <property type="evidence" value="ECO:0007669"/>
    <property type="project" value="UniProtKB-UniRule"/>
</dbReference>
<dbReference type="CDD" id="cd19500">
    <property type="entry name" value="RecA-like_Lon"/>
    <property type="match status" value="1"/>
</dbReference>
<feature type="compositionally biased region" description="Basic and acidic residues" evidence="12">
    <location>
        <begin position="561"/>
        <end position="580"/>
    </location>
</feature>
<dbReference type="InterPro" id="IPR014721">
    <property type="entry name" value="Ribsml_uS5_D2-typ_fold_subgr"/>
</dbReference>
<evidence type="ECO:0000256" key="1">
    <source>
        <dbReference type="ARBA" id="ARBA00004253"/>
    </source>
</evidence>
<dbReference type="EC" id="3.4.21.-" evidence="9"/>
<dbReference type="PROSITE" id="PS01046">
    <property type="entry name" value="LON_SER"/>
    <property type="match status" value="1"/>
</dbReference>
<dbReference type="PROSITE" id="PS51786">
    <property type="entry name" value="LON_PROTEOLYTIC"/>
    <property type="match status" value="1"/>
</dbReference>
<organism evidence="15 16">
    <name type="scientific">Sungouiella intermedia</name>
    <dbReference type="NCBI Taxonomy" id="45354"/>
    <lineage>
        <taxon>Eukaryota</taxon>
        <taxon>Fungi</taxon>
        <taxon>Dikarya</taxon>
        <taxon>Ascomycota</taxon>
        <taxon>Saccharomycotina</taxon>
        <taxon>Pichiomycetes</taxon>
        <taxon>Metschnikowiaceae</taxon>
        <taxon>Sungouiella</taxon>
    </lineage>
</organism>
<comment type="catalytic activity">
    <reaction evidence="8">
        <text>Hydrolysis of proteins in presence of ATP.</text>
        <dbReference type="EC" id="3.4.21.53"/>
    </reaction>
</comment>
<feature type="active site" evidence="9 10">
    <location>
        <position position="957"/>
    </location>
</feature>
<comment type="similarity">
    <text evidence="9 10 11">Belongs to the peptidase S16 family.</text>
</comment>
<evidence type="ECO:0000256" key="11">
    <source>
        <dbReference type="RuleBase" id="RU000591"/>
    </source>
</evidence>
<dbReference type="STRING" id="45354.A0A1L0BHP0"/>
<dbReference type="PRINTS" id="PR00830">
    <property type="entry name" value="ENDOLAPTASE"/>
</dbReference>
<sequence length="1099" mass="122078">MSKYKNSTIVKDGIVTQKVILANYTLDSSLVLLPGIVYNVTFSRFKAAALLSKFREHAQSLPMVKSLLAEYDFDKSENDTGLSASAVEGIEHFHNVEQQIKLTGFRASDSTVPPLGEFDWMVLCVSPNVAKIVDSNGKAAPLLNVVTVTRIVGIIDDTSSIKITFQALTRAVKDPNFRAKKPNEILVSVLWNDYISNMNDHINSMKTLATGLFAQIDKFVDDYKKILANKGNTNDLLTLNPLANALFLQLAGSKDFAKAYTSLSKIVTSMSSSEINSPRAFLRVIDLTTAIVPFPNQEKLKMLRSVELQERASLVKSLIEKMTTVFANIADSNLMMNHWFYNEASNMQKANVVANQLKSIRIVLEGLTSNVKAPSNQKQLVRRGGASGAPSRKPRDEGPGGQDDDGDDDDLRAIADFIRNKLPEITSLSEDSKRLILKDFKRVKGGNPGNADFFVIRNYLEIVADMPWDKYVSKFKSNKDIDLAEARRQLDADHYGLEHVKERLIQYLVVLKLLGANADKEYTRLGLLEAKKQKELDAQKENMKFKRESTNGEAIIIPNNDESRSSKEKANEQIKHSSKMTDIEKEIEAKSLLVSKNNKSPIIMLAGPPGVGKTSLAKSIASVLGRSFQRVSLGGVKDESEIRGHRRTYVGAMPGTIVQALRKARSMNPVILLDEIDKIIGGNSSASKFNGDPAAALLEVLDPEQNTQFMDHYLGFPIDLSQVIFVCTANEPYNLSGPLLDRLEMIEIGAYDYNEKLVIGHKYLLPRQLKRNGFPDDSLVYIDDDVMKKVILDYTREAGVRNLERKLGTICRFKAVEYSESLADPKIAYQPKVEEYDLARFLGLPHPSMSSEIVDLPVLSSKYGVVNGLSYNGDGSGSVLVFESIGFSNDKGSSLQMTGRLGEVLLESGKIGLTFIKNTLAKHLLNLPNNDSLLEKLNNMEIHMHVPSGAVQKDGPSAGITMALLFLSLVLEKPVPLNIAMTGEITLRGLVLPIGGLKEKMLGAHLTGHIKKIIVPRENRRDIIEAYVHKINEPGKLNELLKDNARGADYTNTSPEDFFVEKYGVKVVYAKEFWDVIRNVWGNELLENVEQARLDEYHL</sequence>
<feature type="region of interest" description="Disordered" evidence="12">
    <location>
        <begin position="374"/>
        <end position="409"/>
    </location>
</feature>
<dbReference type="Gene3D" id="3.30.230.10">
    <property type="match status" value="1"/>
</dbReference>
<evidence type="ECO:0000256" key="7">
    <source>
        <dbReference type="ARBA" id="ARBA00023140"/>
    </source>
</evidence>
<dbReference type="SUPFAM" id="SSF52540">
    <property type="entry name" value="P-loop containing nucleoside triphosphate hydrolases"/>
    <property type="match status" value="1"/>
</dbReference>
<keyword evidence="7 9" id="KW-0576">Peroxisome</keyword>
<dbReference type="EMBL" id="LT635757">
    <property type="protein sequence ID" value="SGZ50913.1"/>
    <property type="molecule type" value="Genomic_DNA"/>
</dbReference>
<feature type="domain" description="Lon N-terminal" evidence="14">
    <location>
        <begin position="21"/>
        <end position="323"/>
    </location>
</feature>
<dbReference type="InterPro" id="IPR008269">
    <property type="entry name" value="Lon_proteolytic"/>
</dbReference>
<evidence type="ECO:0000256" key="8">
    <source>
        <dbReference type="ARBA" id="ARBA00050665"/>
    </source>
</evidence>
<gene>
    <name evidence="15" type="ORF">SAMEA4029010_CIC11G00000004450</name>
</gene>
<keyword evidence="4 9" id="KW-0378">Hydrolase</keyword>
<dbReference type="PANTHER" id="PTHR10046">
    <property type="entry name" value="ATP DEPENDENT LON PROTEASE FAMILY MEMBER"/>
    <property type="match status" value="1"/>
</dbReference>
<dbReference type="OrthoDB" id="2411602at2759"/>
<dbReference type="InterPro" id="IPR027417">
    <property type="entry name" value="P-loop_NTPase"/>
</dbReference>
<dbReference type="HAMAP" id="MF_03121">
    <property type="entry name" value="lonp2_euk"/>
    <property type="match status" value="1"/>
</dbReference>
<evidence type="ECO:0000256" key="12">
    <source>
        <dbReference type="SAM" id="MobiDB-lite"/>
    </source>
</evidence>
<comment type="subcellular location">
    <subcellularLocation>
        <location evidence="1 9">Peroxisome matrix</location>
    </subcellularLocation>
</comment>
<dbReference type="Gene3D" id="1.10.8.60">
    <property type="match status" value="1"/>
</dbReference>
<dbReference type="Pfam" id="PF05362">
    <property type="entry name" value="Lon_C"/>
    <property type="match status" value="1"/>
</dbReference>
<dbReference type="GO" id="GO:0004176">
    <property type="term" value="F:ATP-dependent peptidase activity"/>
    <property type="evidence" value="ECO:0007669"/>
    <property type="project" value="UniProtKB-UniRule"/>
</dbReference>